<feature type="compositionally biased region" description="Low complexity" evidence="1">
    <location>
        <begin position="121"/>
        <end position="138"/>
    </location>
</feature>
<dbReference type="EMBL" id="KV878687">
    <property type="protein sequence ID" value="OJJ70192.1"/>
    <property type="molecule type" value="Genomic_DNA"/>
</dbReference>
<organism evidence="2 3">
    <name type="scientific">Aspergillus brasiliensis (strain CBS 101740 / IMI 381727 / IBT 21946)</name>
    <dbReference type="NCBI Taxonomy" id="767769"/>
    <lineage>
        <taxon>Eukaryota</taxon>
        <taxon>Fungi</taxon>
        <taxon>Dikarya</taxon>
        <taxon>Ascomycota</taxon>
        <taxon>Pezizomycotina</taxon>
        <taxon>Eurotiomycetes</taxon>
        <taxon>Eurotiomycetidae</taxon>
        <taxon>Eurotiales</taxon>
        <taxon>Aspergillaceae</taxon>
        <taxon>Aspergillus</taxon>
        <taxon>Aspergillus subgen. Circumdati</taxon>
    </lineage>
</organism>
<feature type="region of interest" description="Disordered" evidence="1">
    <location>
        <begin position="90"/>
        <end position="138"/>
    </location>
</feature>
<gene>
    <name evidence="2" type="ORF">ASPBRDRAFT_45488</name>
</gene>
<dbReference type="RefSeq" id="XP_067477441.1">
    <property type="nucleotide sequence ID" value="XM_067625421.1"/>
</dbReference>
<evidence type="ECO:0000256" key="1">
    <source>
        <dbReference type="SAM" id="MobiDB-lite"/>
    </source>
</evidence>
<name>A0A1L9UEV7_ASPBC</name>
<dbReference type="GeneID" id="93577909"/>
<reference evidence="3" key="1">
    <citation type="journal article" date="2017" name="Genome Biol.">
        <title>Comparative genomics reveals high biological diversity and specific adaptations in the industrially and medically important fungal genus Aspergillus.</title>
        <authorList>
            <person name="de Vries R.P."/>
            <person name="Riley R."/>
            <person name="Wiebenga A."/>
            <person name="Aguilar-Osorio G."/>
            <person name="Amillis S."/>
            <person name="Uchima C.A."/>
            <person name="Anderluh G."/>
            <person name="Asadollahi M."/>
            <person name="Askin M."/>
            <person name="Barry K."/>
            <person name="Battaglia E."/>
            <person name="Bayram O."/>
            <person name="Benocci T."/>
            <person name="Braus-Stromeyer S.A."/>
            <person name="Caldana C."/>
            <person name="Canovas D."/>
            <person name="Cerqueira G.C."/>
            <person name="Chen F."/>
            <person name="Chen W."/>
            <person name="Choi C."/>
            <person name="Clum A."/>
            <person name="Dos Santos R.A."/>
            <person name="Damasio A.R."/>
            <person name="Diallinas G."/>
            <person name="Emri T."/>
            <person name="Fekete E."/>
            <person name="Flipphi M."/>
            <person name="Freyberg S."/>
            <person name="Gallo A."/>
            <person name="Gournas C."/>
            <person name="Habgood R."/>
            <person name="Hainaut M."/>
            <person name="Harispe M.L."/>
            <person name="Henrissat B."/>
            <person name="Hilden K.S."/>
            <person name="Hope R."/>
            <person name="Hossain A."/>
            <person name="Karabika E."/>
            <person name="Karaffa L."/>
            <person name="Karanyi Z."/>
            <person name="Krasevec N."/>
            <person name="Kuo A."/>
            <person name="Kusch H."/>
            <person name="LaButti K."/>
            <person name="Lagendijk E.L."/>
            <person name="Lapidus A."/>
            <person name="Levasseur A."/>
            <person name="Lindquist E."/>
            <person name="Lipzen A."/>
            <person name="Logrieco A.F."/>
            <person name="MacCabe A."/>
            <person name="Maekelae M.R."/>
            <person name="Malavazi I."/>
            <person name="Melin P."/>
            <person name="Meyer V."/>
            <person name="Mielnichuk N."/>
            <person name="Miskei M."/>
            <person name="Molnar A.P."/>
            <person name="Mule G."/>
            <person name="Ngan C.Y."/>
            <person name="Orejas M."/>
            <person name="Orosz E."/>
            <person name="Ouedraogo J.P."/>
            <person name="Overkamp K.M."/>
            <person name="Park H.-S."/>
            <person name="Perrone G."/>
            <person name="Piumi F."/>
            <person name="Punt P.J."/>
            <person name="Ram A.F."/>
            <person name="Ramon A."/>
            <person name="Rauscher S."/>
            <person name="Record E."/>
            <person name="Riano-Pachon D.M."/>
            <person name="Robert V."/>
            <person name="Roehrig J."/>
            <person name="Ruller R."/>
            <person name="Salamov A."/>
            <person name="Salih N.S."/>
            <person name="Samson R.A."/>
            <person name="Sandor E."/>
            <person name="Sanguinetti M."/>
            <person name="Schuetze T."/>
            <person name="Sepcic K."/>
            <person name="Shelest E."/>
            <person name="Sherlock G."/>
            <person name="Sophianopoulou V."/>
            <person name="Squina F.M."/>
            <person name="Sun H."/>
            <person name="Susca A."/>
            <person name="Todd R.B."/>
            <person name="Tsang A."/>
            <person name="Unkles S.E."/>
            <person name="van de Wiele N."/>
            <person name="van Rossen-Uffink D."/>
            <person name="Oliveira J.V."/>
            <person name="Vesth T.C."/>
            <person name="Visser J."/>
            <person name="Yu J.-H."/>
            <person name="Zhou M."/>
            <person name="Andersen M.R."/>
            <person name="Archer D.B."/>
            <person name="Baker S.E."/>
            <person name="Benoit I."/>
            <person name="Brakhage A.A."/>
            <person name="Braus G.H."/>
            <person name="Fischer R."/>
            <person name="Frisvad J.C."/>
            <person name="Goldman G.H."/>
            <person name="Houbraken J."/>
            <person name="Oakley B."/>
            <person name="Pocsi I."/>
            <person name="Scazzocchio C."/>
            <person name="Seiboth B."/>
            <person name="vanKuyk P.A."/>
            <person name="Wortman J."/>
            <person name="Dyer P.S."/>
            <person name="Grigoriev I.V."/>
        </authorList>
    </citation>
    <scope>NUCLEOTIDE SEQUENCE [LARGE SCALE GENOMIC DNA]</scope>
    <source>
        <strain evidence="3">CBS 101740 / IMI 381727 / IBT 21946</strain>
    </source>
</reference>
<sequence length="278" mass="31367">MTDMDRERRRPTAFHFIFKVPESIKSWRHQRISHPYTTQPSVSLPHRCHQCHSPEEPNRPYFSSSLESSWMRPGNAESVNWRAVSRHGFAQEISPDTSTDDNTHWTKPRPIGTVSDASGESFHSGHSASLSSTMTMSSLTGQLPETAEKDPNERGRFTHLGSLITGNLQGKSVLISLDTMAQVSIMRKDIFDKLGLPLDHFSGALVPLQTRSAETPIRPIGLVRHVDWRFARGSQTYTTDFLVVDTDQYDVLIGEPEIKRYHLLQLGPDIPNAVVRQL</sequence>
<evidence type="ECO:0000313" key="3">
    <source>
        <dbReference type="Proteomes" id="UP000184499"/>
    </source>
</evidence>
<dbReference type="OrthoDB" id="4493271at2759"/>
<keyword evidence="3" id="KW-1185">Reference proteome</keyword>
<dbReference type="InterPro" id="IPR021109">
    <property type="entry name" value="Peptidase_aspartic_dom_sf"/>
</dbReference>
<dbReference type="VEuPathDB" id="FungiDB:ASPBRDRAFT_45488"/>
<protein>
    <submittedName>
        <fullName evidence="2">Uncharacterized protein</fullName>
    </submittedName>
</protein>
<dbReference type="AlphaFoldDB" id="A0A1L9UEV7"/>
<dbReference type="Gene3D" id="2.40.70.10">
    <property type="entry name" value="Acid Proteases"/>
    <property type="match status" value="1"/>
</dbReference>
<evidence type="ECO:0000313" key="2">
    <source>
        <dbReference type="EMBL" id="OJJ70192.1"/>
    </source>
</evidence>
<proteinExistence type="predicted"/>
<dbReference type="CDD" id="cd00303">
    <property type="entry name" value="retropepsin_like"/>
    <property type="match status" value="1"/>
</dbReference>
<dbReference type="Proteomes" id="UP000184499">
    <property type="component" value="Unassembled WGS sequence"/>
</dbReference>
<accession>A0A1L9UEV7</accession>